<reference evidence="1 2" key="1">
    <citation type="submission" date="2023-10" db="EMBL/GenBank/DDBJ databases">
        <title>Rubellicoccus peritrichatus gen. nov., sp. nov., isolated from an algae of coral reef tank.</title>
        <authorList>
            <person name="Luo J."/>
        </authorList>
    </citation>
    <scope>NUCLEOTIDE SEQUENCE [LARGE SCALE GENOMIC DNA]</scope>
    <source>
        <strain evidence="1 2">CR14</strain>
    </source>
</reference>
<sequence>MKKIITSLARTLFYNLGIRRNQAVGEVSSKAWPSVGTEIN</sequence>
<evidence type="ECO:0000313" key="2">
    <source>
        <dbReference type="Proteomes" id="UP001304300"/>
    </source>
</evidence>
<dbReference type="RefSeq" id="WP_317831455.1">
    <property type="nucleotide sequence ID" value="NZ_CP136920.1"/>
</dbReference>
<evidence type="ECO:0000313" key="1">
    <source>
        <dbReference type="EMBL" id="WOO39529.1"/>
    </source>
</evidence>
<proteinExistence type="predicted"/>
<gene>
    <name evidence="1" type="ORF">RZN69_12970</name>
</gene>
<name>A0AAQ3LCP9_9BACT</name>
<keyword evidence="2" id="KW-1185">Reference proteome</keyword>
<dbReference type="AlphaFoldDB" id="A0AAQ3LCP9"/>
<protein>
    <submittedName>
        <fullName evidence="1">Uncharacterized protein</fullName>
    </submittedName>
</protein>
<organism evidence="1 2">
    <name type="scientific">Rubellicoccus peritrichatus</name>
    <dbReference type="NCBI Taxonomy" id="3080537"/>
    <lineage>
        <taxon>Bacteria</taxon>
        <taxon>Pseudomonadati</taxon>
        <taxon>Verrucomicrobiota</taxon>
        <taxon>Opitutia</taxon>
        <taxon>Puniceicoccales</taxon>
        <taxon>Cerasicoccaceae</taxon>
        <taxon>Rubellicoccus</taxon>
    </lineage>
</organism>
<accession>A0AAQ3LCP9</accession>
<dbReference type="Proteomes" id="UP001304300">
    <property type="component" value="Chromosome"/>
</dbReference>
<dbReference type="KEGG" id="puo:RZN69_12970"/>
<dbReference type="EMBL" id="CP136920">
    <property type="protein sequence ID" value="WOO39529.1"/>
    <property type="molecule type" value="Genomic_DNA"/>
</dbReference>